<dbReference type="GO" id="GO:0002949">
    <property type="term" value="P:tRNA threonylcarbamoyladenosine modification"/>
    <property type="evidence" value="ECO:0007669"/>
    <property type="project" value="InterPro"/>
</dbReference>
<dbReference type="PANTHER" id="PTHR33540:SF2">
    <property type="entry name" value="TRNA THREONYLCARBAMOYLADENOSINE BIOSYNTHESIS PROTEIN TSAE"/>
    <property type="match status" value="1"/>
</dbReference>
<dbReference type="GO" id="GO:0005524">
    <property type="term" value="F:ATP binding"/>
    <property type="evidence" value="ECO:0007669"/>
    <property type="project" value="UniProtKB-KW"/>
</dbReference>
<evidence type="ECO:0000256" key="3">
    <source>
        <dbReference type="ARBA" id="ARBA00019010"/>
    </source>
</evidence>
<accession>A0A2H0KBY5</accession>
<dbReference type="InterPro" id="IPR027417">
    <property type="entry name" value="P-loop_NTPase"/>
</dbReference>
<reference evidence="11 12" key="1">
    <citation type="submission" date="2017-09" db="EMBL/GenBank/DDBJ databases">
        <title>Depth-based differentiation of microbial function through sediment-hosted aquifers and enrichment of novel symbionts in the deep terrestrial subsurface.</title>
        <authorList>
            <person name="Probst A.J."/>
            <person name="Ladd B."/>
            <person name="Jarett J.K."/>
            <person name="Geller-Mcgrath D.E."/>
            <person name="Sieber C.M."/>
            <person name="Emerson J.B."/>
            <person name="Anantharaman K."/>
            <person name="Thomas B.C."/>
            <person name="Malmstrom R."/>
            <person name="Stieglmeier M."/>
            <person name="Klingl A."/>
            <person name="Woyke T."/>
            <person name="Ryan C.M."/>
            <person name="Banfield J.F."/>
        </authorList>
    </citation>
    <scope>NUCLEOTIDE SEQUENCE [LARGE SCALE GENOMIC DNA]</scope>
    <source>
        <strain evidence="11">CG11_big_fil_rev_8_21_14_0_20_46_11</strain>
    </source>
</reference>
<evidence type="ECO:0000256" key="8">
    <source>
        <dbReference type="ARBA" id="ARBA00022840"/>
    </source>
</evidence>
<dbReference type="GO" id="GO:0046872">
    <property type="term" value="F:metal ion binding"/>
    <property type="evidence" value="ECO:0007669"/>
    <property type="project" value="UniProtKB-KW"/>
</dbReference>
<sequence>MQSKTASIEDFQKVARDFAGKVTPVPGRATVIGLYGNLGAGKTTFVQAVAKALGVIETVNSPTFLIYKTYNLQPATNNRGFGKLVHIDAYRLKGADELRQLRFDELLPDPKNLILIEWADKVSDILPPDHTKLSFEFVDDTTRTISFS</sequence>
<dbReference type="EMBL" id="PCVG01000031">
    <property type="protein sequence ID" value="PIQ68749.1"/>
    <property type="molecule type" value="Genomic_DNA"/>
</dbReference>
<evidence type="ECO:0000256" key="1">
    <source>
        <dbReference type="ARBA" id="ARBA00004496"/>
    </source>
</evidence>
<name>A0A2H0KBY5_9BACT</name>
<evidence type="ECO:0000256" key="4">
    <source>
        <dbReference type="ARBA" id="ARBA00022490"/>
    </source>
</evidence>
<comment type="caution">
    <text evidence="11">The sequence shown here is derived from an EMBL/GenBank/DDBJ whole genome shotgun (WGS) entry which is preliminary data.</text>
</comment>
<keyword evidence="4" id="KW-0963">Cytoplasm</keyword>
<dbReference type="Gene3D" id="3.40.50.300">
    <property type="entry name" value="P-loop containing nucleotide triphosphate hydrolases"/>
    <property type="match status" value="1"/>
</dbReference>
<protein>
    <recommendedName>
        <fullName evidence="3">tRNA threonylcarbamoyladenosine biosynthesis protein TsaE</fullName>
    </recommendedName>
    <alternativeName>
        <fullName evidence="10">t(6)A37 threonylcarbamoyladenosine biosynthesis protein TsaE</fullName>
    </alternativeName>
</protein>
<evidence type="ECO:0000256" key="7">
    <source>
        <dbReference type="ARBA" id="ARBA00022741"/>
    </source>
</evidence>
<evidence type="ECO:0000256" key="5">
    <source>
        <dbReference type="ARBA" id="ARBA00022694"/>
    </source>
</evidence>
<evidence type="ECO:0000256" key="6">
    <source>
        <dbReference type="ARBA" id="ARBA00022723"/>
    </source>
</evidence>
<keyword evidence="7" id="KW-0547">Nucleotide-binding</keyword>
<organism evidence="11 12">
    <name type="scientific">Candidatus Taylorbacteria bacterium CG11_big_fil_rev_8_21_14_0_20_46_11</name>
    <dbReference type="NCBI Taxonomy" id="1975025"/>
    <lineage>
        <taxon>Bacteria</taxon>
        <taxon>Candidatus Tayloriibacteriota</taxon>
    </lineage>
</organism>
<dbReference type="SUPFAM" id="SSF52540">
    <property type="entry name" value="P-loop containing nucleoside triphosphate hydrolases"/>
    <property type="match status" value="1"/>
</dbReference>
<evidence type="ECO:0000313" key="11">
    <source>
        <dbReference type="EMBL" id="PIQ68749.1"/>
    </source>
</evidence>
<gene>
    <name evidence="11" type="ORF">COV91_02620</name>
</gene>
<evidence type="ECO:0000256" key="10">
    <source>
        <dbReference type="ARBA" id="ARBA00032441"/>
    </source>
</evidence>
<comment type="similarity">
    <text evidence="2">Belongs to the TsaE family.</text>
</comment>
<keyword evidence="8" id="KW-0067">ATP-binding</keyword>
<evidence type="ECO:0000313" key="12">
    <source>
        <dbReference type="Proteomes" id="UP000229342"/>
    </source>
</evidence>
<evidence type="ECO:0000256" key="2">
    <source>
        <dbReference type="ARBA" id="ARBA00007599"/>
    </source>
</evidence>
<dbReference type="Pfam" id="PF02367">
    <property type="entry name" value="TsaE"/>
    <property type="match status" value="1"/>
</dbReference>
<proteinExistence type="inferred from homology"/>
<dbReference type="AlphaFoldDB" id="A0A2H0KBY5"/>
<dbReference type="PANTHER" id="PTHR33540">
    <property type="entry name" value="TRNA THREONYLCARBAMOYLADENOSINE BIOSYNTHESIS PROTEIN TSAE"/>
    <property type="match status" value="1"/>
</dbReference>
<dbReference type="Proteomes" id="UP000229342">
    <property type="component" value="Unassembled WGS sequence"/>
</dbReference>
<dbReference type="NCBIfam" id="TIGR00150">
    <property type="entry name" value="T6A_YjeE"/>
    <property type="match status" value="1"/>
</dbReference>
<dbReference type="InterPro" id="IPR003442">
    <property type="entry name" value="T6A_TsaE"/>
</dbReference>
<keyword evidence="6" id="KW-0479">Metal-binding</keyword>
<keyword evidence="11" id="KW-0808">Transferase</keyword>
<evidence type="ECO:0000256" key="9">
    <source>
        <dbReference type="ARBA" id="ARBA00022842"/>
    </source>
</evidence>
<dbReference type="GO" id="GO:0016740">
    <property type="term" value="F:transferase activity"/>
    <property type="evidence" value="ECO:0007669"/>
    <property type="project" value="UniProtKB-KW"/>
</dbReference>
<comment type="subcellular location">
    <subcellularLocation>
        <location evidence="1">Cytoplasm</location>
    </subcellularLocation>
</comment>
<keyword evidence="9" id="KW-0460">Magnesium</keyword>
<keyword evidence="5" id="KW-0819">tRNA processing</keyword>
<dbReference type="GO" id="GO:0005737">
    <property type="term" value="C:cytoplasm"/>
    <property type="evidence" value="ECO:0007669"/>
    <property type="project" value="UniProtKB-SubCell"/>
</dbReference>